<keyword evidence="7" id="KW-0746">Sphingolipid metabolism</keyword>
<name>A0A450WI88_9GAMM</name>
<feature type="domain" description="Ketoreductase" evidence="11">
    <location>
        <begin position="12"/>
        <end position="196"/>
    </location>
</feature>
<evidence type="ECO:0000256" key="5">
    <source>
        <dbReference type="ARBA" id="ARBA00022824"/>
    </source>
</evidence>
<comment type="pathway">
    <text evidence="2">Lipid metabolism; sphingolipid metabolism.</text>
</comment>
<gene>
    <name evidence="12" type="ORF">BECKLPF1236B_GA0070989_11012</name>
</gene>
<dbReference type="InterPro" id="IPR045022">
    <property type="entry name" value="KDSR-like"/>
</dbReference>
<dbReference type="Gene3D" id="3.40.50.720">
    <property type="entry name" value="NAD(P)-binding Rossmann-like Domain"/>
    <property type="match status" value="1"/>
</dbReference>
<comment type="subcellular location">
    <subcellularLocation>
        <location evidence="1">Endoplasmic reticulum</location>
    </subcellularLocation>
</comment>
<dbReference type="GO" id="GO:0016020">
    <property type="term" value="C:membrane"/>
    <property type="evidence" value="ECO:0007669"/>
    <property type="project" value="GOC"/>
</dbReference>
<protein>
    <recommendedName>
        <fullName evidence="10">3-dehydrosphinganine reductase</fullName>
        <ecNumber evidence="10">1.1.1.102</ecNumber>
    </recommendedName>
</protein>
<accession>A0A450WI88</accession>
<evidence type="ECO:0000259" key="11">
    <source>
        <dbReference type="SMART" id="SM00822"/>
    </source>
</evidence>
<dbReference type="InterPro" id="IPR002347">
    <property type="entry name" value="SDR_fam"/>
</dbReference>
<dbReference type="EMBL" id="CAADFK010000101">
    <property type="protein sequence ID" value="VFK16742.1"/>
    <property type="molecule type" value="Genomic_DNA"/>
</dbReference>
<dbReference type="AlphaFoldDB" id="A0A450WI88"/>
<comment type="pathway">
    <text evidence="3">Sphingolipid metabolism.</text>
</comment>
<dbReference type="Pfam" id="PF00106">
    <property type="entry name" value="adh_short"/>
    <property type="match status" value="1"/>
</dbReference>
<dbReference type="CDD" id="cd08939">
    <property type="entry name" value="KDSR-like_SDR_c"/>
    <property type="match status" value="1"/>
</dbReference>
<keyword evidence="9" id="KW-0443">Lipid metabolism</keyword>
<dbReference type="PANTHER" id="PTHR43550">
    <property type="entry name" value="3-KETODIHYDROSPHINGOSINE REDUCTASE"/>
    <property type="match status" value="1"/>
</dbReference>
<comment type="similarity">
    <text evidence="4">Belongs to the short-chain dehydrogenases/reductases (SDR) family.</text>
</comment>
<evidence type="ECO:0000256" key="6">
    <source>
        <dbReference type="ARBA" id="ARBA00022857"/>
    </source>
</evidence>
<dbReference type="EC" id="1.1.1.102" evidence="10"/>
<reference evidence="12" key="1">
    <citation type="submission" date="2019-02" db="EMBL/GenBank/DDBJ databases">
        <authorList>
            <person name="Gruber-Vodicka R. H."/>
            <person name="Seah K. B. B."/>
        </authorList>
    </citation>
    <scope>NUCLEOTIDE SEQUENCE</scope>
    <source>
        <strain evidence="12">BECK_S313</strain>
    </source>
</reference>
<organism evidence="12">
    <name type="scientific">Candidatus Kentrum sp. LPFa</name>
    <dbReference type="NCBI Taxonomy" id="2126335"/>
    <lineage>
        <taxon>Bacteria</taxon>
        <taxon>Pseudomonadati</taxon>
        <taxon>Pseudomonadota</taxon>
        <taxon>Gammaproteobacteria</taxon>
        <taxon>Candidatus Kentrum</taxon>
    </lineage>
</organism>
<keyword evidence="6" id="KW-0521">NADP</keyword>
<evidence type="ECO:0000256" key="7">
    <source>
        <dbReference type="ARBA" id="ARBA00022919"/>
    </source>
</evidence>
<evidence type="ECO:0000313" key="12">
    <source>
        <dbReference type="EMBL" id="VFK16742.1"/>
    </source>
</evidence>
<proteinExistence type="inferred from homology"/>
<dbReference type="GO" id="GO:0030148">
    <property type="term" value="P:sphingolipid biosynthetic process"/>
    <property type="evidence" value="ECO:0007669"/>
    <property type="project" value="InterPro"/>
</dbReference>
<keyword evidence="8" id="KW-0560">Oxidoreductase</keyword>
<sequence length="278" mass="30231">MGSGFTGQNHMNHAIISGGSSGIGLAIARKLIASDWSLSLIARTSSKLDEAKEQLMRLRARDNQIVHVIAADVSVEDQAFNAIESALHHLGAPNLLITSAGMAHPGYFEELPLEVFRDTMAVNYFGTLYLVKAALPAMRGQRSGRIVMISSGAGLIGIFGYTSYCPSKFALRGLAESLRAEVKRDGIGVSIVYPPDTNTPQLTAENRIKPVETRAISGKAKVWPADDVAAVILKGIRKNRFSITPGWEMTLLSYLHSLFRPLLFRHVDGLAEKAKDMQ</sequence>
<evidence type="ECO:0000256" key="8">
    <source>
        <dbReference type="ARBA" id="ARBA00023002"/>
    </source>
</evidence>
<dbReference type="GO" id="GO:0006666">
    <property type="term" value="P:3-keto-sphinganine metabolic process"/>
    <property type="evidence" value="ECO:0007669"/>
    <property type="project" value="InterPro"/>
</dbReference>
<dbReference type="InterPro" id="IPR057326">
    <property type="entry name" value="KR_dom"/>
</dbReference>
<evidence type="ECO:0000256" key="10">
    <source>
        <dbReference type="ARBA" id="ARBA00026112"/>
    </source>
</evidence>
<evidence type="ECO:0000256" key="3">
    <source>
        <dbReference type="ARBA" id="ARBA00004991"/>
    </source>
</evidence>
<keyword evidence="5" id="KW-0256">Endoplasmic reticulum</keyword>
<evidence type="ECO:0000256" key="1">
    <source>
        <dbReference type="ARBA" id="ARBA00004240"/>
    </source>
</evidence>
<dbReference type="PANTHER" id="PTHR43550:SF3">
    <property type="entry name" value="3-KETODIHYDROSPHINGOSINE REDUCTASE"/>
    <property type="match status" value="1"/>
</dbReference>
<dbReference type="SUPFAM" id="SSF51735">
    <property type="entry name" value="NAD(P)-binding Rossmann-fold domains"/>
    <property type="match status" value="1"/>
</dbReference>
<dbReference type="FunFam" id="3.40.50.720:FF:000468">
    <property type="entry name" value="Short-chain dehydrogenase, putative"/>
    <property type="match status" value="1"/>
</dbReference>
<dbReference type="InterPro" id="IPR036291">
    <property type="entry name" value="NAD(P)-bd_dom_sf"/>
</dbReference>
<evidence type="ECO:0000256" key="2">
    <source>
        <dbReference type="ARBA" id="ARBA00004760"/>
    </source>
</evidence>
<dbReference type="PRINTS" id="PR00081">
    <property type="entry name" value="GDHRDH"/>
</dbReference>
<dbReference type="GO" id="GO:0047560">
    <property type="term" value="F:3-dehydrosphinganine reductase activity"/>
    <property type="evidence" value="ECO:0007669"/>
    <property type="project" value="UniProtKB-EC"/>
</dbReference>
<evidence type="ECO:0000256" key="9">
    <source>
        <dbReference type="ARBA" id="ARBA00023098"/>
    </source>
</evidence>
<dbReference type="SMART" id="SM00822">
    <property type="entry name" value="PKS_KR"/>
    <property type="match status" value="1"/>
</dbReference>
<evidence type="ECO:0000256" key="4">
    <source>
        <dbReference type="ARBA" id="ARBA00006484"/>
    </source>
</evidence>